<sequence>MARLRPVTAKPATVVNPDRRWFSSPDQTPFRFPPSVNRPTTTIFWWWRTTAATPPPQAAALWWVVPVKTSKKEEDRSLGPAVGALDRRSEPRPVGLFHYPMDSRR</sequence>
<proteinExistence type="predicted"/>
<name>A0A9K3HIP5_HELAN</name>
<accession>A0A9K3HIP5</accession>
<dbReference type="Gramene" id="mRNA:HanXRQr2_Chr12g0555021">
    <property type="protein sequence ID" value="CDS:HanXRQr2_Chr12g0555021.1"/>
    <property type="gene ID" value="HanXRQr2_Chr12g0555021"/>
</dbReference>
<comment type="caution">
    <text evidence="1">The sequence shown here is derived from an EMBL/GenBank/DDBJ whole genome shotgun (WGS) entry which is preliminary data.</text>
</comment>
<reference evidence="1" key="1">
    <citation type="journal article" date="2017" name="Nature">
        <title>The sunflower genome provides insights into oil metabolism, flowering and Asterid evolution.</title>
        <authorList>
            <person name="Badouin H."/>
            <person name="Gouzy J."/>
            <person name="Grassa C.J."/>
            <person name="Murat F."/>
            <person name="Staton S.E."/>
            <person name="Cottret L."/>
            <person name="Lelandais-Briere C."/>
            <person name="Owens G.L."/>
            <person name="Carrere S."/>
            <person name="Mayjonade B."/>
            <person name="Legrand L."/>
            <person name="Gill N."/>
            <person name="Kane N.C."/>
            <person name="Bowers J.E."/>
            <person name="Hubner S."/>
            <person name="Bellec A."/>
            <person name="Berard A."/>
            <person name="Berges H."/>
            <person name="Blanchet N."/>
            <person name="Boniface M.C."/>
            <person name="Brunel D."/>
            <person name="Catrice O."/>
            <person name="Chaidir N."/>
            <person name="Claudel C."/>
            <person name="Donnadieu C."/>
            <person name="Faraut T."/>
            <person name="Fievet G."/>
            <person name="Helmstetter N."/>
            <person name="King M."/>
            <person name="Knapp S.J."/>
            <person name="Lai Z."/>
            <person name="Le Paslier M.C."/>
            <person name="Lippi Y."/>
            <person name="Lorenzon L."/>
            <person name="Mandel J.R."/>
            <person name="Marage G."/>
            <person name="Marchand G."/>
            <person name="Marquand E."/>
            <person name="Bret-Mestries E."/>
            <person name="Morien E."/>
            <person name="Nambeesan S."/>
            <person name="Nguyen T."/>
            <person name="Pegot-Espagnet P."/>
            <person name="Pouilly N."/>
            <person name="Raftis F."/>
            <person name="Sallet E."/>
            <person name="Schiex T."/>
            <person name="Thomas J."/>
            <person name="Vandecasteele C."/>
            <person name="Vares D."/>
            <person name="Vear F."/>
            <person name="Vautrin S."/>
            <person name="Crespi M."/>
            <person name="Mangin B."/>
            <person name="Burke J.M."/>
            <person name="Salse J."/>
            <person name="Munos S."/>
            <person name="Vincourt P."/>
            <person name="Rieseberg L.H."/>
            <person name="Langlade N.B."/>
        </authorList>
    </citation>
    <scope>NUCLEOTIDE SEQUENCE</scope>
    <source>
        <tissue evidence="1">Leaves</tissue>
    </source>
</reference>
<gene>
    <name evidence="1" type="ORF">HanXRQr2_Chr12g0555021</name>
</gene>
<evidence type="ECO:0000313" key="2">
    <source>
        <dbReference type="Proteomes" id="UP000215914"/>
    </source>
</evidence>
<dbReference type="AlphaFoldDB" id="A0A9K3HIP5"/>
<dbReference type="EMBL" id="MNCJ02000327">
    <property type="protein sequence ID" value="KAF5779069.1"/>
    <property type="molecule type" value="Genomic_DNA"/>
</dbReference>
<protein>
    <submittedName>
        <fullName evidence="1">Uncharacterized protein</fullName>
    </submittedName>
</protein>
<keyword evidence="2" id="KW-1185">Reference proteome</keyword>
<evidence type="ECO:0000313" key="1">
    <source>
        <dbReference type="EMBL" id="KAF5779069.1"/>
    </source>
</evidence>
<reference evidence="1" key="2">
    <citation type="submission" date="2020-06" db="EMBL/GenBank/DDBJ databases">
        <title>Helianthus annuus Genome sequencing and assembly Release 2.</title>
        <authorList>
            <person name="Gouzy J."/>
            <person name="Langlade N."/>
            <person name="Munos S."/>
        </authorList>
    </citation>
    <scope>NUCLEOTIDE SEQUENCE</scope>
    <source>
        <tissue evidence="1">Leaves</tissue>
    </source>
</reference>
<organism evidence="1 2">
    <name type="scientific">Helianthus annuus</name>
    <name type="common">Common sunflower</name>
    <dbReference type="NCBI Taxonomy" id="4232"/>
    <lineage>
        <taxon>Eukaryota</taxon>
        <taxon>Viridiplantae</taxon>
        <taxon>Streptophyta</taxon>
        <taxon>Embryophyta</taxon>
        <taxon>Tracheophyta</taxon>
        <taxon>Spermatophyta</taxon>
        <taxon>Magnoliopsida</taxon>
        <taxon>eudicotyledons</taxon>
        <taxon>Gunneridae</taxon>
        <taxon>Pentapetalae</taxon>
        <taxon>asterids</taxon>
        <taxon>campanulids</taxon>
        <taxon>Asterales</taxon>
        <taxon>Asteraceae</taxon>
        <taxon>Asteroideae</taxon>
        <taxon>Heliantheae alliance</taxon>
        <taxon>Heliantheae</taxon>
        <taxon>Helianthus</taxon>
    </lineage>
</organism>
<dbReference type="Proteomes" id="UP000215914">
    <property type="component" value="Unassembled WGS sequence"/>
</dbReference>